<dbReference type="SUPFAM" id="SSF49899">
    <property type="entry name" value="Concanavalin A-like lectins/glucanases"/>
    <property type="match status" value="1"/>
</dbReference>
<keyword evidence="15" id="KW-1185">Reference proteome</keyword>
<evidence type="ECO:0000259" key="12">
    <source>
        <dbReference type="PROSITE" id="PS50261"/>
    </source>
</evidence>
<dbReference type="InterPro" id="IPR017981">
    <property type="entry name" value="GPCR_2-like_7TM"/>
</dbReference>
<comment type="caution">
    <text evidence="14">The sequence shown here is derived from an EMBL/GenBank/DDBJ whole genome shotgun (WGS) entry which is preliminary data.</text>
</comment>
<feature type="compositionally biased region" description="Low complexity" evidence="9">
    <location>
        <begin position="1657"/>
        <end position="1676"/>
    </location>
</feature>
<dbReference type="InterPro" id="IPR001759">
    <property type="entry name" value="PTX_dom"/>
</dbReference>
<dbReference type="Pfam" id="PF00354">
    <property type="entry name" value="Pentaxin"/>
    <property type="match status" value="1"/>
</dbReference>
<dbReference type="InterPro" id="IPR000203">
    <property type="entry name" value="GPS"/>
</dbReference>
<dbReference type="PANTHER" id="PTHR12011:SF58">
    <property type="entry name" value="ADHESION G-PROTEIN COUPLED RECEPTOR D2"/>
    <property type="match status" value="1"/>
</dbReference>
<dbReference type="Gene3D" id="1.20.1070.10">
    <property type="entry name" value="Rhodopsin 7-helix transmembrane proteins"/>
    <property type="match status" value="1"/>
</dbReference>
<dbReference type="InterPro" id="IPR057244">
    <property type="entry name" value="GAIN_B"/>
</dbReference>
<sequence>MMQGIQVAKAMAQKELSDQKALYENKIKALECELEEESEKKKRQELDNQRVASKMEELQTAKILLEQEVHVKKKLLHMEAQATRQAMVDHAIRHAKIVEALEEEKRTIGENLESFRKKIAQKGMHAPRNVLAQPQWDAMKLSVMIEEANAISKKLCKSTMFSRHELYDKDRGDGEGEFQVQVQNIKLGISTFWSLEKFQSNLAAMRELERGDGASKDDDVFYDPNDEWEQDISASSPASSFSRRRSRSLLKSRRISGRLYEIRVHPIQSLHRSSSQHCGLMGVSKPPSLHPSASDSALPGICKNLIGSALARLCGSHGVEESMADKLTSDLFVVYTAMVFISRMYDSLDDDSQENLFCCNGEALTQLVRATSAIERAVFITMQWTTSIKPNTGPVFHITEELKREVKKVGGYFQLLIQGCDSEISSMVTEAQSKISQCLDVAVRSISQLSTVTGTDLHLTELGSEAVGKRSVATSVFEGACKGVQVLLDNVTNQAKELQRAAQLTFPRTEVLRSLKQKSLDFASSLQSYISCNQTQRDGFSERAEEDADSSYLRTVRNTAAQLLQLSLAVRQLHSALTQALRAKDEDFSRSREAIRSSSKTIDDVINGLPKLGRNTSAPCLQLPCVKSVIAARDDVHSALCSLTSMFDQINVERATRRKMQWFKIIYPNIIIWFHHCTAKDSALTLQRRTLFPYDESYYEYVPDRLQWRDARQVCQQKSGALASVSSAFENMELTNFFQSLNITQPVWIEGMDMTHKNGAFESLILEFSGRTNRKHARLLQQFPNMQSVTVCAHVQFDPSCYGFSTVFSYSIPSFINEFQLRANIIHRKPIQLALLVHGLHEPYSVAFENDGRWHFVCVSWTQEKGQWVITADGLVVGHGENLYPSADIGRDGLFIIGQEQDTFGGSFRSDESFSGNITRLHIWDRVLNTSEIHTLEEECSLILPGLFYKWNSSALEIEPSLRRHLGISPCQGNRSEKDSQELYFWLDTGLISYNNFSSMQNVLPSNGDCVTFDPMSGSWDLDFCVALKGAVCQFAKDMFENQQHISTFPKTSFFTKVGKDPLAKPVMEEYNFNVTPEDYVIMLSNFVRVLLRVLEANPDIPTPIDVLYLAQVLELAAEAHISAMGNASEVILSFTTDYLKLASELIDPEMAVRWLDLAEEGVALGPFNVVQSIDKMTGALADILSAERKSFTLSTKNIDVHLAPRKLSQLSCSCSFKPSAFGGQANSQDEILIPDTEVFRLHSLGYKEVMFIHVYYSHLMEIQSKMQRNPSEGHEEGKSLHTGRLSTAVISATVRDFSRSQNIPVAVHYTLSSSEVVEYSWLVKPVCVFWNFSLMTGDQNGWSSEGCQVAYSGSMVTSCFCNHTTNFAVLMNYLESKWSPEEESILTKLTFIGSGASLCALVVTLMLFTVLDIPKSDRMSIHKNLFVALTAAQIVLLCSGSAAGNKVACTLVAALLHLFFLAAFSWMLVEGLLLWSKVVTVNLSEDRHMKYYYLIGWGLPVLIVTITLASAAGKYSADGHCWLSVQNGVIWGFAGPVIFIMMVNIMVLTRVVVITISTAKRRSIMLAANSSPVEQAYEQIRAAVKAVLVLLPILGLTWLCGVLVPFSIVIAYIFILLNSLQGLFIFLIYGVYNTEVRSTINRIKERRRALNFSNCASSRPSSSVTSSRPASSPVPGLHGHSQEEGGDRPSTSHLSSYSAPLDTASVLYESSAHASERQLSLPSVDGSQEDESPCSAAGVFPPKQIHLC</sequence>
<protein>
    <recommendedName>
        <fullName evidence="16">Adhesion G-protein coupled receptor D2-like</fullName>
    </recommendedName>
</protein>
<evidence type="ECO:0000256" key="3">
    <source>
        <dbReference type="ARBA" id="ARBA00022692"/>
    </source>
</evidence>
<evidence type="ECO:0000256" key="8">
    <source>
        <dbReference type="SAM" id="Coils"/>
    </source>
</evidence>
<feature type="transmembrane region" description="Helical" evidence="10">
    <location>
        <begin position="1534"/>
        <end position="1557"/>
    </location>
</feature>
<feature type="coiled-coil region" evidence="8">
    <location>
        <begin position="13"/>
        <end position="68"/>
    </location>
</feature>
<evidence type="ECO:0000256" key="6">
    <source>
        <dbReference type="ARBA" id="ARBA00023157"/>
    </source>
</evidence>
<dbReference type="PROSITE" id="PS50221">
    <property type="entry name" value="GAIN_B"/>
    <property type="match status" value="1"/>
</dbReference>
<keyword evidence="4 10" id="KW-1133">Transmembrane helix</keyword>
<feature type="transmembrane region" description="Helical" evidence="10">
    <location>
        <begin position="1611"/>
        <end position="1633"/>
    </location>
</feature>
<dbReference type="InterPro" id="IPR013320">
    <property type="entry name" value="ConA-like_dom_sf"/>
</dbReference>
<evidence type="ECO:0000313" key="14">
    <source>
        <dbReference type="EMBL" id="KAJ8384537.1"/>
    </source>
</evidence>
<dbReference type="GO" id="GO:0007189">
    <property type="term" value="P:adenylate cyclase-activating G protein-coupled receptor signaling pathway"/>
    <property type="evidence" value="ECO:0007669"/>
    <property type="project" value="TreeGrafter"/>
</dbReference>
<dbReference type="Pfam" id="PF00002">
    <property type="entry name" value="7tm_2"/>
    <property type="match status" value="1"/>
</dbReference>
<evidence type="ECO:0000259" key="13">
    <source>
        <dbReference type="PROSITE" id="PS51828"/>
    </source>
</evidence>
<dbReference type="GO" id="GO:0004930">
    <property type="term" value="F:G protein-coupled receptor activity"/>
    <property type="evidence" value="ECO:0007669"/>
    <property type="project" value="InterPro"/>
</dbReference>
<dbReference type="GO" id="GO:0007166">
    <property type="term" value="P:cell surface receptor signaling pathway"/>
    <property type="evidence" value="ECO:0007669"/>
    <property type="project" value="InterPro"/>
</dbReference>
<gene>
    <name evidence="14" type="ORF">AAFF_G00204520</name>
</gene>
<feature type="domain" description="GAIN-B" evidence="11">
    <location>
        <begin position="1190"/>
        <end position="1378"/>
    </location>
</feature>
<dbReference type="Gene3D" id="2.60.220.50">
    <property type="match status" value="1"/>
</dbReference>
<keyword evidence="5 10" id="KW-0472">Membrane</keyword>
<dbReference type="CDD" id="cd00037">
    <property type="entry name" value="CLECT"/>
    <property type="match status" value="2"/>
</dbReference>
<dbReference type="PRINTS" id="PR00249">
    <property type="entry name" value="GPCRSECRETIN"/>
</dbReference>
<dbReference type="InterPro" id="IPR016187">
    <property type="entry name" value="CTDL_fold"/>
</dbReference>
<feature type="transmembrane region" description="Helical" evidence="10">
    <location>
        <begin position="1426"/>
        <end position="1444"/>
    </location>
</feature>
<feature type="region of interest" description="Disordered" evidence="9">
    <location>
        <begin position="1655"/>
        <end position="1697"/>
    </location>
</feature>
<evidence type="ECO:0000256" key="4">
    <source>
        <dbReference type="ARBA" id="ARBA00022989"/>
    </source>
</evidence>
<comment type="caution">
    <text evidence="7">Lacks conserved residue(s) required for the propagation of feature annotation.</text>
</comment>
<evidence type="ECO:0000259" key="11">
    <source>
        <dbReference type="PROSITE" id="PS50221"/>
    </source>
</evidence>
<evidence type="ECO:0000256" key="9">
    <source>
        <dbReference type="SAM" id="MobiDB-lite"/>
    </source>
</evidence>
<dbReference type="InterPro" id="IPR046338">
    <property type="entry name" value="GAIN_dom_sf"/>
</dbReference>
<dbReference type="GO" id="GO:0005886">
    <property type="term" value="C:plasma membrane"/>
    <property type="evidence" value="ECO:0007669"/>
    <property type="project" value="UniProtKB-SubCell"/>
</dbReference>
<feature type="transmembrane region" description="Helical" evidence="10">
    <location>
        <begin position="1492"/>
        <end position="1514"/>
    </location>
</feature>
<dbReference type="FunFam" id="1.20.1070.10:FF:000252">
    <property type="entry name" value="Adhesion G protein-coupled receptor D2"/>
    <property type="match status" value="1"/>
</dbReference>
<keyword evidence="3 10" id="KW-0812">Transmembrane</keyword>
<evidence type="ECO:0000256" key="5">
    <source>
        <dbReference type="ARBA" id="ARBA00023136"/>
    </source>
</evidence>
<dbReference type="SUPFAM" id="SSF56436">
    <property type="entry name" value="C-type lectin-like"/>
    <property type="match status" value="2"/>
</dbReference>
<name>A0AAD7W5I4_9TELE</name>
<dbReference type="Gene3D" id="3.10.100.10">
    <property type="entry name" value="Mannose-Binding Protein A, subunit A"/>
    <property type="match status" value="1"/>
</dbReference>
<dbReference type="InterPro" id="IPR056523">
    <property type="entry name" value="4HB_KIF14"/>
</dbReference>
<feature type="transmembrane region" description="Helical" evidence="10">
    <location>
        <begin position="1390"/>
        <end position="1414"/>
    </location>
</feature>
<dbReference type="PROSITE" id="PS51828">
    <property type="entry name" value="PTX_2"/>
    <property type="match status" value="1"/>
</dbReference>
<evidence type="ECO:0000256" key="7">
    <source>
        <dbReference type="PROSITE-ProRule" id="PRU01172"/>
    </source>
</evidence>
<accession>A0AAD7W5I4</accession>
<dbReference type="Pfam" id="PF23313">
    <property type="entry name" value="4HB_KIF14"/>
    <property type="match status" value="1"/>
</dbReference>
<dbReference type="PANTHER" id="PTHR12011">
    <property type="entry name" value="ADHESION G-PROTEIN COUPLED RECEPTOR"/>
    <property type="match status" value="1"/>
</dbReference>
<dbReference type="InterPro" id="IPR000832">
    <property type="entry name" value="GPCR_2_secretin-like"/>
</dbReference>
<feature type="domain" description="G-protein coupled receptors family 2 profile 2" evidence="12">
    <location>
        <begin position="1387"/>
        <end position="1634"/>
    </location>
</feature>
<evidence type="ECO:0000256" key="2">
    <source>
        <dbReference type="ARBA" id="ARBA00007343"/>
    </source>
</evidence>
<keyword evidence="6" id="KW-1015">Disulfide bond</keyword>
<feature type="transmembrane region" description="Helical" evidence="10">
    <location>
        <begin position="1456"/>
        <end position="1480"/>
    </location>
</feature>
<feature type="region of interest" description="Disordered" evidence="9">
    <location>
        <begin position="1718"/>
        <end position="1739"/>
    </location>
</feature>
<dbReference type="PROSITE" id="PS50261">
    <property type="entry name" value="G_PROTEIN_RECEP_F2_4"/>
    <property type="match status" value="1"/>
</dbReference>
<feature type="domain" description="Pentraxin (PTX)" evidence="13">
    <location>
        <begin position="762"/>
        <end position="974"/>
    </location>
</feature>
<comment type="similarity">
    <text evidence="2">Belongs to the G-protein coupled receptor 2 family. Adhesion G-protein coupled receptor (ADGR) subfamily.</text>
</comment>
<dbReference type="Pfam" id="PF01825">
    <property type="entry name" value="GPS"/>
    <property type="match status" value="1"/>
</dbReference>
<dbReference type="SMART" id="SM00159">
    <property type="entry name" value="PTX"/>
    <property type="match status" value="1"/>
</dbReference>
<proteinExistence type="inferred from homology"/>
<keyword evidence="8" id="KW-0175">Coiled coil</keyword>
<evidence type="ECO:0000256" key="1">
    <source>
        <dbReference type="ARBA" id="ARBA00004141"/>
    </source>
</evidence>
<dbReference type="Gene3D" id="2.60.120.200">
    <property type="match status" value="1"/>
</dbReference>
<evidence type="ECO:0000256" key="10">
    <source>
        <dbReference type="SAM" id="Phobius"/>
    </source>
</evidence>
<comment type="subcellular location">
    <subcellularLocation>
        <location evidence="1">Membrane</location>
        <topology evidence="1">Multi-pass membrane protein</topology>
    </subcellularLocation>
</comment>
<evidence type="ECO:0008006" key="16">
    <source>
        <dbReference type="Google" id="ProtNLM"/>
    </source>
</evidence>
<dbReference type="EMBL" id="JAINUG010000270">
    <property type="protein sequence ID" value="KAJ8384537.1"/>
    <property type="molecule type" value="Genomic_DNA"/>
</dbReference>
<dbReference type="InterPro" id="IPR016186">
    <property type="entry name" value="C-type_lectin-like/link_sf"/>
</dbReference>
<feature type="transmembrane region" description="Helical" evidence="10">
    <location>
        <begin position="1587"/>
        <end position="1605"/>
    </location>
</feature>
<organism evidence="14 15">
    <name type="scientific">Aldrovandia affinis</name>
    <dbReference type="NCBI Taxonomy" id="143900"/>
    <lineage>
        <taxon>Eukaryota</taxon>
        <taxon>Metazoa</taxon>
        <taxon>Chordata</taxon>
        <taxon>Craniata</taxon>
        <taxon>Vertebrata</taxon>
        <taxon>Euteleostomi</taxon>
        <taxon>Actinopterygii</taxon>
        <taxon>Neopterygii</taxon>
        <taxon>Teleostei</taxon>
        <taxon>Notacanthiformes</taxon>
        <taxon>Halosauridae</taxon>
        <taxon>Aldrovandia</taxon>
    </lineage>
</organism>
<reference evidence="14" key="1">
    <citation type="journal article" date="2023" name="Science">
        <title>Genome structures resolve the early diversification of teleost fishes.</title>
        <authorList>
            <person name="Parey E."/>
            <person name="Louis A."/>
            <person name="Montfort J."/>
            <person name="Bouchez O."/>
            <person name="Roques C."/>
            <person name="Iampietro C."/>
            <person name="Lluch J."/>
            <person name="Castinel A."/>
            <person name="Donnadieu C."/>
            <person name="Desvignes T."/>
            <person name="Floi Bucao C."/>
            <person name="Jouanno E."/>
            <person name="Wen M."/>
            <person name="Mejri S."/>
            <person name="Dirks R."/>
            <person name="Jansen H."/>
            <person name="Henkel C."/>
            <person name="Chen W.J."/>
            <person name="Zahm M."/>
            <person name="Cabau C."/>
            <person name="Klopp C."/>
            <person name="Thompson A.W."/>
            <person name="Robinson-Rechavi M."/>
            <person name="Braasch I."/>
            <person name="Lecointre G."/>
            <person name="Bobe J."/>
            <person name="Postlethwait J.H."/>
            <person name="Berthelot C."/>
            <person name="Roest Crollius H."/>
            <person name="Guiguen Y."/>
        </authorList>
    </citation>
    <scope>NUCLEOTIDE SEQUENCE</scope>
    <source>
        <strain evidence="14">NC1722</strain>
    </source>
</reference>
<dbReference type="SMART" id="SM00303">
    <property type="entry name" value="GPS"/>
    <property type="match status" value="1"/>
</dbReference>
<dbReference type="Proteomes" id="UP001221898">
    <property type="component" value="Unassembled WGS sequence"/>
</dbReference>
<evidence type="ECO:0000313" key="15">
    <source>
        <dbReference type="Proteomes" id="UP001221898"/>
    </source>
</evidence>